<dbReference type="SUPFAM" id="SSF51905">
    <property type="entry name" value="FAD/NAD(P)-binding domain"/>
    <property type="match status" value="1"/>
</dbReference>
<evidence type="ECO:0000313" key="3">
    <source>
        <dbReference type="Proteomes" id="UP001329825"/>
    </source>
</evidence>
<feature type="compositionally biased region" description="Basic and acidic residues" evidence="1">
    <location>
        <begin position="309"/>
        <end position="330"/>
    </location>
</feature>
<feature type="region of interest" description="Disordered" evidence="1">
    <location>
        <begin position="191"/>
        <end position="213"/>
    </location>
</feature>
<dbReference type="InterPro" id="IPR053275">
    <property type="entry name" value="Agnestin_monoxygenase"/>
</dbReference>
<evidence type="ECO:0008006" key="4">
    <source>
        <dbReference type="Google" id="ProtNLM"/>
    </source>
</evidence>
<feature type="region of interest" description="Disordered" evidence="1">
    <location>
        <begin position="296"/>
        <end position="330"/>
    </location>
</feature>
<organism evidence="2 3">
    <name type="scientific">Kwoniella shivajii</name>
    <dbReference type="NCBI Taxonomy" id="564305"/>
    <lineage>
        <taxon>Eukaryota</taxon>
        <taxon>Fungi</taxon>
        <taxon>Dikarya</taxon>
        <taxon>Basidiomycota</taxon>
        <taxon>Agaricomycotina</taxon>
        <taxon>Tremellomycetes</taxon>
        <taxon>Tremellales</taxon>
        <taxon>Cryptococcaceae</taxon>
        <taxon>Kwoniella</taxon>
    </lineage>
</organism>
<accession>A0ABZ1DCP8</accession>
<dbReference type="PANTHER" id="PTHR38688:SF1">
    <property type="entry name" value="FAD_NAD(P)-BINDING DOMAIN-CONTAINING PROTEIN"/>
    <property type="match status" value="1"/>
</dbReference>
<protein>
    <recommendedName>
        <fullName evidence="4">FAD/NAD(P)-binding domain-containing protein</fullName>
    </recommendedName>
</protein>
<dbReference type="RefSeq" id="XP_062795206.1">
    <property type="nucleotide sequence ID" value="XM_062939155.1"/>
</dbReference>
<sequence length="431" mass="48349">MTIGQQVNRYEAVIVGAGPGGISTIISLLDAGIRSICWIDRSFGGGRLNELYREISSNTKVGIYLDAVHSSSTCRQIAQSSPSPNALDELEKIDKDETCQLSLAGDMIKMIEKGVLEMKGVTKIIGEVQEAKLEGSTWTIKTKNRESPMTTQRLFLCTGSHPIIPSFHEKYNPDLKVLDLDRCMVKSTLPSLFPSGNGNGEGEGEGENGGKRNDERMKSVVGVIGNSHSGILVCRNLYEITKEGLADLRIINFSRRGIKYAEYTEDGIIFDNTGLKGSTADWSKENMNKENRLIEQIDLRPQSDNSQEEGEKEKKQDEEQQKKKEEQKVEDEIYQDKLNKCTHLIYAVGYEKNQYPKIIIEGEQINDEDLQFDQHTSGFTHNDRRITGLYGLGIAHPEKTEDPKGHIEDNVGVTKFLKFAERVQDTWVKVQ</sequence>
<keyword evidence="3" id="KW-1185">Reference proteome</keyword>
<dbReference type="GeneID" id="87959595"/>
<name>A0ABZ1DCP8_9TREE</name>
<dbReference type="InterPro" id="IPR036188">
    <property type="entry name" value="FAD/NAD-bd_sf"/>
</dbReference>
<dbReference type="EMBL" id="CP141891">
    <property type="protein sequence ID" value="WRT70467.1"/>
    <property type="molecule type" value="Genomic_DNA"/>
</dbReference>
<gene>
    <name evidence="2" type="ORF">IL334_007465</name>
</gene>
<reference evidence="2 3" key="1">
    <citation type="submission" date="2024-01" db="EMBL/GenBank/DDBJ databases">
        <title>Comparative genomics of Cryptococcus and Kwoniella reveals pathogenesis evolution and contrasting modes of karyotype evolution via chromosome fusion or intercentromeric recombination.</title>
        <authorList>
            <person name="Coelho M.A."/>
            <person name="David-Palma M."/>
            <person name="Shea T."/>
            <person name="Bowers K."/>
            <person name="McGinley-Smith S."/>
            <person name="Mohammad A.W."/>
            <person name="Gnirke A."/>
            <person name="Yurkov A.M."/>
            <person name="Nowrousian M."/>
            <person name="Sun S."/>
            <person name="Cuomo C.A."/>
            <person name="Heitman J."/>
        </authorList>
    </citation>
    <scope>NUCLEOTIDE SEQUENCE [LARGE SCALE GENOMIC DNA]</scope>
    <source>
        <strain evidence="2">CBS 11374</strain>
    </source>
</reference>
<dbReference type="PANTHER" id="PTHR38688">
    <property type="entry name" value="PYR_REDOX_2 DOMAIN-CONTAINING PROTEIN"/>
    <property type="match status" value="1"/>
</dbReference>
<evidence type="ECO:0000256" key="1">
    <source>
        <dbReference type="SAM" id="MobiDB-lite"/>
    </source>
</evidence>
<dbReference type="Gene3D" id="3.50.50.60">
    <property type="entry name" value="FAD/NAD(P)-binding domain"/>
    <property type="match status" value="1"/>
</dbReference>
<dbReference type="Proteomes" id="UP001329825">
    <property type="component" value="Chromosome 11"/>
</dbReference>
<proteinExistence type="predicted"/>
<evidence type="ECO:0000313" key="2">
    <source>
        <dbReference type="EMBL" id="WRT70467.1"/>
    </source>
</evidence>